<evidence type="ECO:0000256" key="6">
    <source>
        <dbReference type="SAM" id="Phobius"/>
    </source>
</evidence>
<sequence>MGISGRGRAPLPKGFTTWVFTSVVTELGTGVLGFALTWVASGHGPHLAAWVFTLTVLPSVLLGLLGGAVADRFGPRRVMLACTLAFMVIGSGLALAVTAWSTPPPVLLTAAVLIGAVAAFYRPAVGVFPRLFVSEGSLGRAMARSGMAAQLARTIAPPLGGILIGIISLSGVALLDVLGCLIMLLTLLAIRPPRRVEHLPNPVSMRGIVDGVRAARTTPGVPALLTGVSIVAGAVIPAVLLGIPLAARERGWTAAEAGLIESGWIAGGLLMSAVFAWRGIADRVSIPMVLGPCIVAAGLLGLAVSTDWRAACAATVVVGVGVVVFTAHVFPAYVLLAPAAKVSRFQSLLIVVQQAPQVVVNPLIGLVAGLFGTGAMITAASLIAVAASFAIGRDRTLRTFRSESD</sequence>
<dbReference type="InterPro" id="IPR011701">
    <property type="entry name" value="MFS"/>
</dbReference>
<dbReference type="EMBL" id="CP093443">
    <property type="protein sequence ID" value="UVI36029.1"/>
    <property type="molecule type" value="Genomic_DNA"/>
</dbReference>
<dbReference type="CDD" id="cd06173">
    <property type="entry name" value="MFS_MefA_like"/>
    <property type="match status" value="1"/>
</dbReference>
<accession>A0ABY5SPC8</accession>
<feature type="transmembrane region" description="Helical" evidence="6">
    <location>
        <begin position="106"/>
        <end position="124"/>
    </location>
</feature>
<evidence type="ECO:0000256" key="2">
    <source>
        <dbReference type="ARBA" id="ARBA00022475"/>
    </source>
</evidence>
<reference evidence="7" key="1">
    <citation type="submission" date="2022-03" db="EMBL/GenBank/DDBJ databases">
        <title>Brevibacterium spongiae sp. nov., isolated from marine sponge.</title>
        <authorList>
            <person name="Li Z."/>
            <person name="Zhang M."/>
        </authorList>
    </citation>
    <scope>NUCLEOTIDE SEQUENCE</scope>
    <source>
        <strain evidence="7">WHS-Z9</strain>
    </source>
</reference>
<evidence type="ECO:0000256" key="3">
    <source>
        <dbReference type="ARBA" id="ARBA00022692"/>
    </source>
</evidence>
<evidence type="ECO:0000313" key="7">
    <source>
        <dbReference type="EMBL" id="UVI36029.1"/>
    </source>
</evidence>
<feature type="transmembrane region" description="Helical" evidence="6">
    <location>
        <begin position="259"/>
        <end position="280"/>
    </location>
</feature>
<feature type="transmembrane region" description="Helical" evidence="6">
    <location>
        <begin position="47"/>
        <end position="66"/>
    </location>
</feature>
<dbReference type="Proteomes" id="UP001064879">
    <property type="component" value="Chromosome"/>
</dbReference>
<keyword evidence="2" id="KW-1003">Cell membrane</keyword>
<evidence type="ECO:0000256" key="1">
    <source>
        <dbReference type="ARBA" id="ARBA00004651"/>
    </source>
</evidence>
<keyword evidence="5 6" id="KW-0472">Membrane</keyword>
<evidence type="ECO:0000256" key="5">
    <source>
        <dbReference type="ARBA" id="ARBA00023136"/>
    </source>
</evidence>
<feature type="transmembrane region" description="Helical" evidence="6">
    <location>
        <begin position="223"/>
        <end position="247"/>
    </location>
</feature>
<dbReference type="PANTHER" id="PTHR23513:SF11">
    <property type="entry name" value="STAPHYLOFERRIN A TRANSPORTER"/>
    <property type="match status" value="1"/>
</dbReference>
<evidence type="ECO:0000256" key="4">
    <source>
        <dbReference type="ARBA" id="ARBA00022989"/>
    </source>
</evidence>
<dbReference type="SUPFAM" id="SSF103473">
    <property type="entry name" value="MFS general substrate transporter"/>
    <property type="match status" value="1"/>
</dbReference>
<dbReference type="RefSeq" id="WP_265418640.1">
    <property type="nucleotide sequence ID" value="NZ_CP093443.1"/>
</dbReference>
<feature type="transmembrane region" description="Helical" evidence="6">
    <location>
        <begin position="78"/>
        <end position="100"/>
    </location>
</feature>
<feature type="transmembrane region" description="Helical" evidence="6">
    <location>
        <begin position="286"/>
        <end position="304"/>
    </location>
</feature>
<comment type="subcellular location">
    <subcellularLocation>
        <location evidence="1">Cell membrane</location>
        <topology evidence="1">Multi-pass membrane protein</topology>
    </subcellularLocation>
</comment>
<dbReference type="Pfam" id="PF07690">
    <property type="entry name" value="MFS_1"/>
    <property type="match status" value="1"/>
</dbReference>
<protein>
    <submittedName>
        <fullName evidence="7">MFS transporter</fullName>
    </submittedName>
</protein>
<keyword evidence="3 6" id="KW-0812">Transmembrane</keyword>
<feature type="transmembrane region" description="Helical" evidence="6">
    <location>
        <begin position="162"/>
        <end position="190"/>
    </location>
</feature>
<dbReference type="PANTHER" id="PTHR23513">
    <property type="entry name" value="INTEGRAL MEMBRANE EFFLUX PROTEIN-RELATED"/>
    <property type="match status" value="1"/>
</dbReference>
<feature type="transmembrane region" description="Helical" evidence="6">
    <location>
        <begin position="15"/>
        <end position="41"/>
    </location>
</feature>
<evidence type="ECO:0000313" key="8">
    <source>
        <dbReference type="Proteomes" id="UP001064879"/>
    </source>
</evidence>
<feature type="transmembrane region" description="Helical" evidence="6">
    <location>
        <begin position="363"/>
        <end position="391"/>
    </location>
</feature>
<keyword evidence="4 6" id="KW-1133">Transmembrane helix</keyword>
<gene>
    <name evidence="7" type="ORF">L1F31_18250</name>
</gene>
<feature type="transmembrane region" description="Helical" evidence="6">
    <location>
        <begin position="311"/>
        <end position="336"/>
    </location>
</feature>
<proteinExistence type="predicted"/>
<keyword evidence="8" id="KW-1185">Reference proteome</keyword>
<dbReference type="Gene3D" id="1.20.1250.20">
    <property type="entry name" value="MFS general substrate transporter like domains"/>
    <property type="match status" value="1"/>
</dbReference>
<dbReference type="InterPro" id="IPR036259">
    <property type="entry name" value="MFS_trans_sf"/>
</dbReference>
<name>A0ABY5SPC8_9MICO</name>
<organism evidence="7 8">
    <name type="scientific">Brevibacterium spongiae</name>
    <dbReference type="NCBI Taxonomy" id="2909672"/>
    <lineage>
        <taxon>Bacteria</taxon>
        <taxon>Bacillati</taxon>
        <taxon>Actinomycetota</taxon>
        <taxon>Actinomycetes</taxon>
        <taxon>Micrococcales</taxon>
        <taxon>Brevibacteriaceae</taxon>
        <taxon>Brevibacterium</taxon>
    </lineage>
</organism>